<keyword evidence="10" id="KW-0460">Magnesium</keyword>
<comment type="cofactor">
    <cofactor evidence="1">
        <name>Mn(2+)</name>
        <dbReference type="ChEBI" id="CHEBI:29035"/>
    </cofactor>
</comment>
<evidence type="ECO:0000256" key="1">
    <source>
        <dbReference type="ARBA" id="ARBA00001936"/>
    </source>
</evidence>
<dbReference type="GO" id="GO:0004525">
    <property type="term" value="F:ribonuclease III activity"/>
    <property type="evidence" value="ECO:0007669"/>
    <property type="project" value="InterPro"/>
</dbReference>
<dbReference type="Proteomes" id="UP000012174">
    <property type="component" value="Unassembled WGS sequence"/>
</dbReference>
<keyword evidence="11" id="KW-0694">RNA-binding</keyword>
<feature type="domain" description="RNase III" evidence="15">
    <location>
        <begin position="1"/>
        <end position="135"/>
    </location>
</feature>
<dbReference type="GO" id="GO:0005634">
    <property type="term" value="C:nucleus"/>
    <property type="evidence" value="ECO:0007669"/>
    <property type="project" value="TreeGrafter"/>
</dbReference>
<dbReference type="GO" id="GO:0046872">
    <property type="term" value="F:metal ion binding"/>
    <property type="evidence" value="ECO:0007669"/>
    <property type="project" value="UniProtKB-KW"/>
</dbReference>
<proteinExistence type="predicted"/>
<protein>
    <recommendedName>
        <fullName evidence="15">RNase III domain-containing protein</fullName>
    </recommendedName>
</protein>
<dbReference type="PROSITE" id="PS00517">
    <property type="entry name" value="RNASE_3_1"/>
    <property type="match status" value="2"/>
</dbReference>
<dbReference type="FunFam" id="1.10.1520.10:FF:000015">
    <property type="entry name" value="Dicer-like protein 1"/>
    <property type="match status" value="1"/>
</dbReference>
<dbReference type="InterPro" id="IPR056755">
    <property type="entry name" value="DSRM_2"/>
</dbReference>
<dbReference type="GO" id="GO:0051607">
    <property type="term" value="P:defense response to virus"/>
    <property type="evidence" value="ECO:0007669"/>
    <property type="project" value="UniProtKB-KW"/>
</dbReference>
<reference evidence="17" key="1">
    <citation type="journal article" date="2013" name="Genome Announc.">
        <title>Draft genome sequence of the grapevine dieback fungus Eutypa lata UCR-EL1.</title>
        <authorList>
            <person name="Blanco-Ulate B."/>
            <person name="Rolshausen P.E."/>
            <person name="Cantu D."/>
        </authorList>
    </citation>
    <scope>NUCLEOTIDE SEQUENCE [LARGE SCALE GENOMIC DNA]</scope>
    <source>
        <strain evidence="17">UCR-EL1</strain>
    </source>
</reference>
<feature type="domain" description="RNase III" evidence="15">
    <location>
        <begin position="186"/>
        <end position="349"/>
    </location>
</feature>
<dbReference type="HOGENOM" id="CLU_031549_0_0_1"/>
<evidence type="ECO:0000256" key="2">
    <source>
        <dbReference type="ARBA" id="ARBA00001946"/>
    </source>
</evidence>
<keyword evidence="4" id="KW-0479">Metal-binding</keyword>
<evidence type="ECO:0000256" key="5">
    <source>
        <dbReference type="ARBA" id="ARBA00022737"/>
    </source>
</evidence>
<organism evidence="16 17">
    <name type="scientific">Eutypa lata (strain UCR-EL1)</name>
    <name type="common">Grapevine dieback disease fungus</name>
    <name type="synonym">Eutypa armeniacae</name>
    <dbReference type="NCBI Taxonomy" id="1287681"/>
    <lineage>
        <taxon>Eukaryota</taxon>
        <taxon>Fungi</taxon>
        <taxon>Dikarya</taxon>
        <taxon>Ascomycota</taxon>
        <taxon>Pezizomycotina</taxon>
        <taxon>Sordariomycetes</taxon>
        <taxon>Xylariomycetidae</taxon>
        <taxon>Xylariales</taxon>
        <taxon>Diatrypaceae</taxon>
        <taxon>Eutypa</taxon>
    </lineage>
</organism>
<dbReference type="STRING" id="1287681.M7T424"/>
<evidence type="ECO:0000256" key="12">
    <source>
        <dbReference type="ARBA" id="ARBA00023118"/>
    </source>
</evidence>
<dbReference type="GO" id="GO:0004386">
    <property type="term" value="F:helicase activity"/>
    <property type="evidence" value="ECO:0007669"/>
    <property type="project" value="UniProtKB-KW"/>
</dbReference>
<keyword evidence="7" id="KW-0378">Hydrolase</keyword>
<dbReference type="GO" id="GO:0050688">
    <property type="term" value="P:regulation of defense response to virus"/>
    <property type="evidence" value="ECO:0007669"/>
    <property type="project" value="UniProtKB-KW"/>
</dbReference>
<dbReference type="GO" id="GO:0005524">
    <property type="term" value="F:ATP binding"/>
    <property type="evidence" value="ECO:0007669"/>
    <property type="project" value="UniProtKB-KW"/>
</dbReference>
<dbReference type="EMBL" id="KB705618">
    <property type="protein sequence ID" value="EMR71608.1"/>
    <property type="molecule type" value="Genomic_DNA"/>
</dbReference>
<keyword evidence="9" id="KW-0067">ATP-binding</keyword>
<dbReference type="eggNOG" id="KOG0701">
    <property type="taxonomic scope" value="Eukaryota"/>
</dbReference>
<dbReference type="GO" id="GO:0030422">
    <property type="term" value="P:siRNA processing"/>
    <property type="evidence" value="ECO:0007669"/>
    <property type="project" value="TreeGrafter"/>
</dbReference>
<evidence type="ECO:0000256" key="3">
    <source>
        <dbReference type="ARBA" id="ARBA00022721"/>
    </source>
</evidence>
<dbReference type="Pfam" id="PF24995">
    <property type="entry name" value="DSRM_2"/>
    <property type="match status" value="1"/>
</dbReference>
<keyword evidence="13" id="KW-0464">Manganese</keyword>
<evidence type="ECO:0000256" key="10">
    <source>
        <dbReference type="ARBA" id="ARBA00022842"/>
    </source>
</evidence>
<evidence type="ECO:0000256" key="9">
    <source>
        <dbReference type="ARBA" id="ARBA00022840"/>
    </source>
</evidence>
<keyword evidence="8" id="KW-0347">Helicase</keyword>
<evidence type="ECO:0000256" key="11">
    <source>
        <dbReference type="ARBA" id="ARBA00022884"/>
    </source>
</evidence>
<dbReference type="GO" id="GO:0003723">
    <property type="term" value="F:RNA binding"/>
    <property type="evidence" value="ECO:0007669"/>
    <property type="project" value="UniProtKB-KW"/>
</dbReference>
<sequence>MTKDSENTGEHSEEQINFQRGMGKNYERLEFLGDSFLKMSTTIALFCQEPGHDEFFYHVDRMEMVCNQFLFNNALELKLQESIRSAAFNRRVWYPDGLELLRGKRGLGKNVHRLADKTIADVSEAIIGAAYLTTYDQGDFDLAVQAVTKLVNHKNHHMMNFGDYSKAYKTPEWQTLECTAVQEELAKKIHKKFGYKFRYPRLLRSAFTHPSYATIWERIPNYQRLEFLGDALLDMVCVDFLFQQYPKADPQWLTEHKMAMVSNQFLGCLCVSLGLHTHMVSMNGPIQKEIADYVLAITRARSRAEEAATAAGLLSSAYARDFWVEEQKPPKCLPDLVESYVGAVFIDSGFDYGRVRDFFVDHVQPYFDADTMHLYDTFASKHPVTHLAHVLQVRLRCNHWRLMAEEVPLAPTNGDGDGGGEGEGEGASTTIDATRVVCGILIHGRVCEHAHADSGRYAKPKAAKRLLERLEGMSVETFRREFGCDCRPDERDGGGKGEGGGEGKDAGAGAGADPLAAHGTAV</sequence>
<dbReference type="InterPro" id="IPR036389">
    <property type="entry name" value="RNase_III_sf"/>
</dbReference>
<name>M7T424_EUTLA</name>
<dbReference type="PANTHER" id="PTHR14950">
    <property type="entry name" value="DICER-RELATED"/>
    <property type="match status" value="1"/>
</dbReference>
<keyword evidence="6" id="KW-0547">Nucleotide-binding</keyword>
<dbReference type="SUPFAM" id="SSF69065">
    <property type="entry name" value="RNase III domain-like"/>
    <property type="match status" value="2"/>
</dbReference>
<dbReference type="SMART" id="SM00535">
    <property type="entry name" value="RIBOc"/>
    <property type="match status" value="2"/>
</dbReference>
<evidence type="ECO:0000256" key="7">
    <source>
        <dbReference type="ARBA" id="ARBA00022801"/>
    </source>
</evidence>
<dbReference type="PROSITE" id="PS50142">
    <property type="entry name" value="RNASE_3_2"/>
    <property type="match status" value="2"/>
</dbReference>
<evidence type="ECO:0000256" key="4">
    <source>
        <dbReference type="ARBA" id="ARBA00022723"/>
    </source>
</evidence>
<feature type="region of interest" description="Disordered" evidence="14">
    <location>
        <begin position="486"/>
        <end position="522"/>
    </location>
</feature>
<evidence type="ECO:0000313" key="16">
    <source>
        <dbReference type="EMBL" id="EMR71608.1"/>
    </source>
</evidence>
<dbReference type="OrthoDB" id="416741at2759"/>
<keyword evidence="3" id="KW-0930">Antiviral protein</keyword>
<dbReference type="Pfam" id="PF00636">
    <property type="entry name" value="Ribonuclease_3"/>
    <property type="match status" value="2"/>
</dbReference>
<evidence type="ECO:0000256" key="8">
    <source>
        <dbReference type="ARBA" id="ARBA00022806"/>
    </source>
</evidence>
<dbReference type="InterPro" id="IPR000999">
    <property type="entry name" value="RNase_III_dom"/>
</dbReference>
<evidence type="ECO:0000259" key="15">
    <source>
        <dbReference type="PROSITE" id="PS50142"/>
    </source>
</evidence>
<dbReference type="CDD" id="cd00593">
    <property type="entry name" value="RIBOc"/>
    <property type="match status" value="2"/>
</dbReference>
<gene>
    <name evidence="16" type="ORF">UCREL1_1352</name>
</gene>
<dbReference type="PANTHER" id="PTHR14950:SF62">
    <property type="entry name" value="DICER-LIKE PROTEIN 1"/>
    <property type="match status" value="1"/>
</dbReference>
<evidence type="ECO:0000256" key="6">
    <source>
        <dbReference type="ARBA" id="ARBA00022741"/>
    </source>
</evidence>
<keyword evidence="17" id="KW-1185">Reference proteome</keyword>
<comment type="cofactor">
    <cofactor evidence="2">
        <name>Mg(2+)</name>
        <dbReference type="ChEBI" id="CHEBI:18420"/>
    </cofactor>
</comment>
<accession>M7T424</accession>
<dbReference type="GO" id="GO:0005737">
    <property type="term" value="C:cytoplasm"/>
    <property type="evidence" value="ECO:0007669"/>
    <property type="project" value="TreeGrafter"/>
</dbReference>
<dbReference type="AlphaFoldDB" id="M7T424"/>
<dbReference type="KEGG" id="ela:UCREL1_1352"/>
<dbReference type="Gene3D" id="1.10.1520.10">
    <property type="entry name" value="Ribonuclease III domain"/>
    <property type="match status" value="2"/>
</dbReference>
<evidence type="ECO:0000256" key="14">
    <source>
        <dbReference type="SAM" id="MobiDB-lite"/>
    </source>
</evidence>
<feature type="compositionally biased region" description="Basic and acidic residues" evidence="14">
    <location>
        <begin position="486"/>
        <end position="505"/>
    </location>
</feature>
<evidence type="ECO:0000313" key="17">
    <source>
        <dbReference type="Proteomes" id="UP000012174"/>
    </source>
</evidence>
<keyword evidence="12" id="KW-0051">Antiviral defense</keyword>
<evidence type="ECO:0000256" key="13">
    <source>
        <dbReference type="ARBA" id="ARBA00023211"/>
    </source>
</evidence>
<dbReference type="OMA" id="EDKIGYR"/>
<keyword evidence="5" id="KW-0677">Repeat</keyword>